<evidence type="ECO:0000313" key="2">
    <source>
        <dbReference type="EMBL" id="VDL72960.1"/>
    </source>
</evidence>
<evidence type="ECO:0000256" key="1">
    <source>
        <dbReference type="SAM" id="Coils"/>
    </source>
</evidence>
<reference evidence="4" key="1">
    <citation type="submission" date="2017-02" db="UniProtKB">
        <authorList>
            <consortium name="WormBaseParasite"/>
        </authorList>
    </citation>
    <scope>IDENTIFICATION</scope>
</reference>
<keyword evidence="3" id="KW-1185">Reference proteome</keyword>
<reference evidence="2 3" key="2">
    <citation type="submission" date="2018-11" db="EMBL/GenBank/DDBJ databases">
        <authorList>
            <consortium name="Pathogen Informatics"/>
        </authorList>
    </citation>
    <scope>NUCLEOTIDE SEQUENCE [LARGE SCALE GENOMIC DNA]</scope>
</reference>
<feature type="coiled-coil region" evidence="1">
    <location>
        <begin position="142"/>
        <end position="183"/>
    </location>
</feature>
<evidence type="ECO:0000313" key="3">
    <source>
        <dbReference type="Proteomes" id="UP000271162"/>
    </source>
</evidence>
<accession>A0A0N4Y194</accession>
<protein>
    <submittedName>
        <fullName evidence="4">Conserved oligomeric Golgi complex subunit 7</fullName>
    </submittedName>
</protein>
<dbReference type="Proteomes" id="UP000271162">
    <property type="component" value="Unassembled WGS sequence"/>
</dbReference>
<sequence length="430" mass="48305">MAVAECDTKDVDGLPTELRNALWHEADVLIDMLSEYETTREVCDLVIAFAEVLSDIFQKTDVTDTANRLQSQLLSTSGENLASGLRTWQPELDEMIKAVFFALSFGTLLSNLSAEDLPPQDVPKSNTGLNGMKPQSQVSTWLQSAKDTNNHAIDALNETECQHQESKRRLESAKEELAKVDTTSTASPWPELRIALRREGSALQFMIMKYRTTEEERFASRSPELEEMIEPLLVALSFGSFLSMLNAQDLPMEDAFYEGAEPNRIQKRSTFDLTKVSIWLENAKSNNDDAIKTLDKIQPQAQFRTKLRSANEELEQVQSESSEARLIELTRNALRLEADALRDMLSAYKTIGEELRRNKLLNVIYLTTGAVCDIVTALAEGLTDIFQKPDISLKAEKLRKQIFSALPGDINLPETAVQLAEKALKRTEIR</sequence>
<feature type="coiled-coil region" evidence="1">
    <location>
        <begin position="300"/>
        <end position="339"/>
    </location>
</feature>
<proteinExistence type="predicted"/>
<dbReference type="AlphaFoldDB" id="A0A0N4Y194"/>
<evidence type="ECO:0000313" key="4">
    <source>
        <dbReference type="WBParaSite" id="NBR_0000937001-mRNA-1"/>
    </source>
</evidence>
<gene>
    <name evidence="2" type="ORF">NBR_LOCUS9371</name>
</gene>
<keyword evidence="1" id="KW-0175">Coiled coil</keyword>
<dbReference type="WBParaSite" id="NBR_0000937001-mRNA-1">
    <property type="protein sequence ID" value="NBR_0000937001-mRNA-1"/>
    <property type="gene ID" value="NBR_0000937001"/>
</dbReference>
<organism evidence="4">
    <name type="scientific">Nippostrongylus brasiliensis</name>
    <name type="common">Rat hookworm</name>
    <dbReference type="NCBI Taxonomy" id="27835"/>
    <lineage>
        <taxon>Eukaryota</taxon>
        <taxon>Metazoa</taxon>
        <taxon>Ecdysozoa</taxon>
        <taxon>Nematoda</taxon>
        <taxon>Chromadorea</taxon>
        <taxon>Rhabditida</taxon>
        <taxon>Rhabditina</taxon>
        <taxon>Rhabditomorpha</taxon>
        <taxon>Strongyloidea</taxon>
        <taxon>Heligmosomidae</taxon>
        <taxon>Nippostrongylus</taxon>
    </lineage>
</organism>
<name>A0A0N4Y194_NIPBR</name>
<dbReference type="EMBL" id="UYSL01020131">
    <property type="protein sequence ID" value="VDL72960.1"/>
    <property type="molecule type" value="Genomic_DNA"/>
</dbReference>